<evidence type="ECO:0000313" key="2">
    <source>
        <dbReference type="Proteomes" id="UP000236584"/>
    </source>
</evidence>
<dbReference type="AlphaFoldDB" id="A0A2I8VNL9"/>
<proteinExistence type="predicted"/>
<dbReference type="GeneID" id="35594296"/>
<gene>
    <name evidence="1" type="ORF">C2R22_19350</name>
</gene>
<dbReference type="KEGG" id="srub:C2R22_19350"/>
<reference evidence="1 2" key="1">
    <citation type="submission" date="2018-01" db="EMBL/GenBank/DDBJ databases">
        <title>Complete genome sequence of Salinigranum rubrum GX10T, an extremely halophilic archaeon isolated from a marine solar saltern.</title>
        <authorList>
            <person name="Han S."/>
        </authorList>
    </citation>
    <scope>NUCLEOTIDE SEQUENCE [LARGE SCALE GENOMIC DNA]</scope>
    <source>
        <strain evidence="1 2">GX10</strain>
    </source>
</reference>
<dbReference type="EMBL" id="CP026309">
    <property type="protein sequence ID" value="AUV83532.1"/>
    <property type="molecule type" value="Genomic_DNA"/>
</dbReference>
<keyword evidence="2" id="KW-1185">Reference proteome</keyword>
<dbReference type="Pfam" id="PF24001">
    <property type="entry name" value="DUF7317"/>
    <property type="match status" value="1"/>
</dbReference>
<organism evidence="1 2">
    <name type="scientific">Salinigranum rubrum</name>
    <dbReference type="NCBI Taxonomy" id="755307"/>
    <lineage>
        <taxon>Archaea</taxon>
        <taxon>Methanobacteriati</taxon>
        <taxon>Methanobacteriota</taxon>
        <taxon>Stenosarchaea group</taxon>
        <taxon>Halobacteria</taxon>
        <taxon>Halobacteriales</taxon>
        <taxon>Haloferacaceae</taxon>
        <taxon>Salinigranum</taxon>
    </lineage>
</organism>
<dbReference type="RefSeq" id="WP_103427221.1">
    <property type="nucleotide sequence ID" value="NZ_CP026309.1"/>
</dbReference>
<name>A0A2I8VNL9_9EURY</name>
<dbReference type="InterPro" id="IPR055741">
    <property type="entry name" value="DUF7317"/>
</dbReference>
<evidence type="ECO:0000313" key="1">
    <source>
        <dbReference type="EMBL" id="AUV83532.1"/>
    </source>
</evidence>
<accession>A0A2I8VNL9</accession>
<dbReference type="OrthoDB" id="93800at2157"/>
<protein>
    <submittedName>
        <fullName evidence="1">Uncharacterized protein</fullName>
    </submittedName>
</protein>
<dbReference type="Proteomes" id="UP000236584">
    <property type="component" value="Chromosome"/>
</dbReference>
<sequence length="73" mass="7710">MTDSGPNETDERLVAAVGQYALGELTLGQAAERANCSRFELAETLRASSVELRLGSEATGTARGELDVARAVR</sequence>